<sequence length="818" mass="89867">MDKLVWYAMNSPDKLDRIGEYLAHRLFRDISRRRHGYACVSMDALDQLLVTCHANSLNLFVENFLQMVQKLLECTEPALQLRATHSFEKFANIREDTPSYHRRYDFLVSKFSSLCYSAHLDPPTRRELRTAGIRGLQGVVRKTDWNDLGENIWRPGHMEKIVPSLLFNIQDAPALQSAGKKGSTMSGAQNGGTEGEKNGGGKSPEGQEATDGGGEGGNDTKSPPELAESCLRELVARVTFSRIGSVVRPLLSHMDQHKLWSNELMAVHIFKIVMYSIQSQYSINVVDLLMSHLSEHRTNASRCGIATVLGQIIPIAAGECVGPSVIEMINSLLEQVRLSMSESVSDLAVGGSGVGGMVSVEEQQQYQDRLIHALAEYIHHLPDFHKIECMLFILTKVPGSERVEEAGSVRPAAESRLQHLLLNCLLKVATRYHSSQYYITFSTALLARLLRLSVSGDAVVRRLILMTLSALLPTSPLQLPPTLSIDSVSLLLPPNTPPSRQDINFWKKCGSEILASVQDSCELQNNAASNYTATYSLLGQLLIEVRADDVSVDVIRTMLNMQEWCSGAVVEMATRVHALIAAVMVVAAAVVPQLNTHVSTVVSRRERDAAWLLPKGEEEPMIPSTNFVPAPHLLFNRQEIISLLQPTNLNEQRVMAGTSSSSVLRRASSTATSTIHHYSVVVGDTLQEEEDSAASSPAVPRREVLCGVEAVPFEAIKSAAAGTDLATNVAMEAFRQEEEKRHQMTYALLHDSYDALLARQQPDPLQAKLNDLLSRLPISSNTNSGIPSMTVATSASTCNPIGLKPLTLLLPYPDIVIC</sequence>
<dbReference type="GO" id="GO:0005886">
    <property type="term" value="C:plasma membrane"/>
    <property type="evidence" value="ECO:0007669"/>
    <property type="project" value="TreeGrafter"/>
</dbReference>
<dbReference type="InterPro" id="IPR016024">
    <property type="entry name" value="ARM-type_fold"/>
</dbReference>
<feature type="region of interest" description="Disordered" evidence="2">
    <location>
        <begin position="177"/>
        <end position="225"/>
    </location>
</feature>
<dbReference type="Pfam" id="PF21052">
    <property type="entry name" value="EFR3_ARM"/>
    <property type="match status" value="1"/>
</dbReference>
<accession>A0A6A7FW16</accession>
<protein>
    <submittedName>
        <fullName evidence="3">Protein EFR3 homolog B-like</fullName>
    </submittedName>
</protein>
<evidence type="ECO:0000256" key="2">
    <source>
        <dbReference type="SAM" id="MobiDB-lite"/>
    </source>
</evidence>
<dbReference type="EMBL" id="IACT01003532">
    <property type="protein sequence ID" value="LAC22771.1"/>
    <property type="molecule type" value="mRNA"/>
</dbReference>
<dbReference type="InterPro" id="IPR049152">
    <property type="entry name" value="EFR3-like_ARM"/>
</dbReference>
<proteinExistence type="evidence at transcript level"/>
<dbReference type="GO" id="GO:0072659">
    <property type="term" value="P:protein localization to plasma membrane"/>
    <property type="evidence" value="ECO:0007669"/>
    <property type="project" value="TreeGrafter"/>
</dbReference>
<dbReference type="AlphaFoldDB" id="A0A6A7FW16"/>
<organism evidence="3">
    <name type="scientific">Hirondellea gigas</name>
    <dbReference type="NCBI Taxonomy" id="1518452"/>
    <lineage>
        <taxon>Eukaryota</taxon>
        <taxon>Metazoa</taxon>
        <taxon>Ecdysozoa</taxon>
        <taxon>Arthropoda</taxon>
        <taxon>Crustacea</taxon>
        <taxon>Multicrustacea</taxon>
        <taxon>Malacostraca</taxon>
        <taxon>Eumalacostraca</taxon>
        <taxon>Peracarida</taxon>
        <taxon>Amphipoda</taxon>
        <taxon>Amphilochidea</taxon>
        <taxon>Lysianassida</taxon>
        <taxon>Lysianassidira</taxon>
        <taxon>Lysianassoidea</taxon>
        <taxon>Lysianassidae</taxon>
        <taxon>Hirondellea</taxon>
    </lineage>
</organism>
<dbReference type="PANTHER" id="PTHR12444">
    <property type="entry name" value="PROTEIN EFR3 HOMOLOG CMP44E"/>
    <property type="match status" value="1"/>
</dbReference>
<evidence type="ECO:0000256" key="1">
    <source>
        <dbReference type="ARBA" id="ARBA00010216"/>
    </source>
</evidence>
<name>A0A6A7FW16_9CRUS</name>
<dbReference type="InterPro" id="IPR051851">
    <property type="entry name" value="EFR3_Homologs"/>
</dbReference>
<dbReference type="SUPFAM" id="SSF48371">
    <property type="entry name" value="ARM repeat"/>
    <property type="match status" value="1"/>
</dbReference>
<evidence type="ECO:0000313" key="3">
    <source>
        <dbReference type="EMBL" id="LAC22771.1"/>
    </source>
</evidence>
<comment type="similarity">
    <text evidence="1">Belongs to the EFR3 family.</text>
</comment>
<reference evidence="3" key="1">
    <citation type="submission" date="2017-11" db="EMBL/GenBank/DDBJ databases">
        <title>The sensing device of the deep-sea amphipod.</title>
        <authorList>
            <person name="Kobayashi H."/>
            <person name="Nagahama T."/>
            <person name="Arai W."/>
            <person name="Sasagawa Y."/>
            <person name="Umeda M."/>
            <person name="Hayashi T."/>
            <person name="Nikaido I."/>
            <person name="Watanabe H."/>
            <person name="Oguri K."/>
            <person name="Kitazato H."/>
            <person name="Fujioka K."/>
            <person name="Kido Y."/>
            <person name="Takami H."/>
        </authorList>
    </citation>
    <scope>NUCLEOTIDE SEQUENCE</scope>
    <source>
        <tissue evidence="3">Whole body</tissue>
    </source>
</reference>
<dbReference type="PANTHER" id="PTHR12444:SF8">
    <property type="entry name" value="PROTEIN EFR3 HOMOLOG CMP44E"/>
    <property type="match status" value="1"/>
</dbReference>